<dbReference type="EMBL" id="NHYD01003395">
    <property type="protein sequence ID" value="PPQ79047.1"/>
    <property type="molecule type" value="Genomic_DNA"/>
</dbReference>
<protein>
    <submittedName>
        <fullName evidence="1">Uncharacterized protein</fullName>
    </submittedName>
</protein>
<name>A0A409WKK9_PSICY</name>
<keyword evidence="2" id="KW-1185">Reference proteome</keyword>
<evidence type="ECO:0000313" key="1">
    <source>
        <dbReference type="EMBL" id="PPQ79047.1"/>
    </source>
</evidence>
<sequence>MKSHEVLLGKGPADLCSPFNGNARSAIPRNGFDCGVAKVNTRVFNDANGCWLSARWWGIGSICALGDLHNTTIWGAPPDSVLFRSLNVPPDYVGRGIDDLGQVSVRSFL</sequence>
<proteinExistence type="predicted"/>
<organism evidence="1 2">
    <name type="scientific">Psilocybe cyanescens</name>
    <dbReference type="NCBI Taxonomy" id="93625"/>
    <lineage>
        <taxon>Eukaryota</taxon>
        <taxon>Fungi</taxon>
        <taxon>Dikarya</taxon>
        <taxon>Basidiomycota</taxon>
        <taxon>Agaricomycotina</taxon>
        <taxon>Agaricomycetes</taxon>
        <taxon>Agaricomycetidae</taxon>
        <taxon>Agaricales</taxon>
        <taxon>Agaricineae</taxon>
        <taxon>Strophariaceae</taxon>
        <taxon>Psilocybe</taxon>
    </lineage>
</organism>
<evidence type="ECO:0000313" key="2">
    <source>
        <dbReference type="Proteomes" id="UP000283269"/>
    </source>
</evidence>
<dbReference type="InParanoid" id="A0A409WKK9"/>
<accession>A0A409WKK9</accession>
<gene>
    <name evidence="1" type="ORF">CVT25_002357</name>
</gene>
<dbReference type="AlphaFoldDB" id="A0A409WKK9"/>
<dbReference type="Proteomes" id="UP000283269">
    <property type="component" value="Unassembled WGS sequence"/>
</dbReference>
<reference evidence="1 2" key="1">
    <citation type="journal article" date="2018" name="Evol. Lett.">
        <title>Horizontal gene cluster transfer increased hallucinogenic mushroom diversity.</title>
        <authorList>
            <person name="Reynolds H.T."/>
            <person name="Vijayakumar V."/>
            <person name="Gluck-Thaler E."/>
            <person name="Korotkin H.B."/>
            <person name="Matheny P.B."/>
            <person name="Slot J.C."/>
        </authorList>
    </citation>
    <scope>NUCLEOTIDE SEQUENCE [LARGE SCALE GENOMIC DNA]</scope>
    <source>
        <strain evidence="1 2">2631</strain>
    </source>
</reference>
<comment type="caution">
    <text evidence="1">The sequence shown here is derived from an EMBL/GenBank/DDBJ whole genome shotgun (WGS) entry which is preliminary data.</text>
</comment>